<feature type="transmembrane region" description="Helical" evidence="1">
    <location>
        <begin position="71"/>
        <end position="87"/>
    </location>
</feature>
<reference evidence="2 3" key="1">
    <citation type="submission" date="2019-11" db="EMBL/GenBank/DDBJ databases">
        <title>Pedobacter sp. HMF7056 Genome sequencing and assembly.</title>
        <authorList>
            <person name="Kang H."/>
            <person name="Kim H."/>
            <person name="Joh K."/>
        </authorList>
    </citation>
    <scope>NUCLEOTIDE SEQUENCE [LARGE SCALE GENOMIC DNA]</scope>
    <source>
        <strain evidence="2 3">HMF7056</strain>
    </source>
</reference>
<proteinExistence type="predicted"/>
<feature type="transmembrane region" description="Helical" evidence="1">
    <location>
        <begin position="122"/>
        <end position="143"/>
    </location>
</feature>
<name>A0A7K1Y1I1_9SPHI</name>
<evidence type="ECO:0000313" key="3">
    <source>
        <dbReference type="Proteomes" id="UP000451233"/>
    </source>
</evidence>
<keyword evidence="1" id="KW-0812">Transmembrane</keyword>
<keyword evidence="3" id="KW-1185">Reference proteome</keyword>
<protein>
    <submittedName>
        <fullName evidence="2">Uncharacterized protein</fullName>
    </submittedName>
</protein>
<evidence type="ECO:0000313" key="2">
    <source>
        <dbReference type="EMBL" id="MXV17105.1"/>
    </source>
</evidence>
<accession>A0A7K1Y1I1</accession>
<organism evidence="2 3">
    <name type="scientific">Hufsiella ginkgonis</name>
    <dbReference type="NCBI Taxonomy" id="2695274"/>
    <lineage>
        <taxon>Bacteria</taxon>
        <taxon>Pseudomonadati</taxon>
        <taxon>Bacteroidota</taxon>
        <taxon>Sphingobacteriia</taxon>
        <taxon>Sphingobacteriales</taxon>
        <taxon>Sphingobacteriaceae</taxon>
        <taxon>Hufsiella</taxon>
    </lineage>
</organism>
<dbReference type="AlphaFoldDB" id="A0A7K1Y1I1"/>
<dbReference type="Proteomes" id="UP000451233">
    <property type="component" value="Unassembled WGS sequence"/>
</dbReference>
<dbReference type="EMBL" id="WVHS01000004">
    <property type="protein sequence ID" value="MXV17105.1"/>
    <property type="molecule type" value="Genomic_DNA"/>
</dbReference>
<gene>
    <name evidence="2" type="ORF">GS398_17525</name>
</gene>
<comment type="caution">
    <text evidence="2">The sequence shown here is derived from an EMBL/GenBank/DDBJ whole genome shotgun (WGS) entry which is preliminary data.</text>
</comment>
<feature type="transmembrane region" description="Helical" evidence="1">
    <location>
        <begin position="94"/>
        <end position="116"/>
    </location>
</feature>
<evidence type="ECO:0000256" key="1">
    <source>
        <dbReference type="SAM" id="Phobius"/>
    </source>
</evidence>
<keyword evidence="1" id="KW-0472">Membrane</keyword>
<keyword evidence="1" id="KW-1133">Transmembrane helix</keyword>
<sequence>MEKSTRNWLLLFITGLTFSGITAFPIETELKFLTENAGWLPKTAQDWVNAAYTAVKATNNQYPYLSYGTDWLAFAHLVLAVSFIGPLKDPVRNIWVVQFGMIACVLVLPLAFIAGPVRHIPFFWRLVDCSFGVFGIIPLYITYRKIKRLETLRG</sequence>